<dbReference type="EMBL" id="LAZR01056687">
    <property type="protein sequence ID" value="KKK73660.1"/>
    <property type="molecule type" value="Genomic_DNA"/>
</dbReference>
<protein>
    <submittedName>
        <fullName evidence="1">Uncharacterized protein</fullName>
    </submittedName>
</protein>
<accession>A0A0F8YIV0</accession>
<comment type="caution">
    <text evidence="1">The sequence shown here is derived from an EMBL/GenBank/DDBJ whole genome shotgun (WGS) entry which is preliminary data.</text>
</comment>
<reference evidence="1" key="1">
    <citation type="journal article" date="2015" name="Nature">
        <title>Complex archaea that bridge the gap between prokaryotes and eukaryotes.</title>
        <authorList>
            <person name="Spang A."/>
            <person name="Saw J.H."/>
            <person name="Jorgensen S.L."/>
            <person name="Zaremba-Niedzwiedzka K."/>
            <person name="Martijn J."/>
            <person name="Lind A.E."/>
            <person name="van Eijk R."/>
            <person name="Schleper C."/>
            <person name="Guy L."/>
            <person name="Ettema T.J."/>
        </authorList>
    </citation>
    <scope>NUCLEOTIDE SEQUENCE</scope>
</reference>
<evidence type="ECO:0000313" key="1">
    <source>
        <dbReference type="EMBL" id="KKK73660.1"/>
    </source>
</evidence>
<feature type="non-terminal residue" evidence="1">
    <location>
        <position position="1"/>
    </location>
</feature>
<organism evidence="1">
    <name type="scientific">marine sediment metagenome</name>
    <dbReference type="NCBI Taxonomy" id="412755"/>
    <lineage>
        <taxon>unclassified sequences</taxon>
        <taxon>metagenomes</taxon>
        <taxon>ecological metagenomes</taxon>
    </lineage>
</organism>
<dbReference type="AlphaFoldDB" id="A0A0F8YIV0"/>
<sequence>PVQFDKEGQPFIPADVIDKLVTQRAGEIAEAKVQETLQPIAQMNNSTNKMQQEFGLR</sequence>
<proteinExistence type="predicted"/>
<name>A0A0F8YIV0_9ZZZZ</name>
<gene>
    <name evidence="1" type="ORF">LCGC14_2891630</name>
</gene>